<keyword evidence="1 3" id="KW-0597">Phosphoprotein</keyword>
<dbReference type="PRINTS" id="PR00038">
    <property type="entry name" value="HTHLUXR"/>
</dbReference>
<organism evidence="6 7">
    <name type="scientific">Bowmanella yangjiangensis</name>
    <dbReference type="NCBI Taxonomy" id="2811230"/>
    <lineage>
        <taxon>Bacteria</taxon>
        <taxon>Pseudomonadati</taxon>
        <taxon>Pseudomonadota</taxon>
        <taxon>Gammaproteobacteria</taxon>
        <taxon>Alteromonadales</taxon>
        <taxon>Alteromonadaceae</taxon>
        <taxon>Bowmanella</taxon>
    </lineage>
</organism>
<dbReference type="InterPro" id="IPR058245">
    <property type="entry name" value="NreC/VraR/RcsB-like_REC"/>
</dbReference>
<dbReference type="PROSITE" id="PS50110">
    <property type="entry name" value="RESPONSE_REGULATORY"/>
    <property type="match status" value="1"/>
</dbReference>
<keyword evidence="2" id="KW-0238">DNA-binding</keyword>
<evidence type="ECO:0000256" key="3">
    <source>
        <dbReference type="PROSITE-ProRule" id="PRU00169"/>
    </source>
</evidence>
<dbReference type="CDD" id="cd06170">
    <property type="entry name" value="LuxR_C_like"/>
    <property type="match status" value="1"/>
</dbReference>
<gene>
    <name evidence="6" type="ORF">J0A65_01105</name>
</gene>
<dbReference type="Pfam" id="PF00196">
    <property type="entry name" value="GerE"/>
    <property type="match status" value="1"/>
</dbReference>
<proteinExistence type="predicted"/>
<dbReference type="CDD" id="cd17535">
    <property type="entry name" value="REC_NarL-like"/>
    <property type="match status" value="1"/>
</dbReference>
<feature type="domain" description="Response regulatory" evidence="5">
    <location>
        <begin position="18"/>
        <end position="134"/>
    </location>
</feature>
<dbReference type="InterPro" id="IPR051015">
    <property type="entry name" value="EvgA-like"/>
</dbReference>
<dbReference type="Gene3D" id="3.40.50.2300">
    <property type="match status" value="1"/>
</dbReference>
<dbReference type="SUPFAM" id="SSF52172">
    <property type="entry name" value="CheY-like"/>
    <property type="match status" value="1"/>
</dbReference>
<comment type="caution">
    <text evidence="6">The sequence shown here is derived from an EMBL/GenBank/DDBJ whole genome shotgun (WGS) entry which is preliminary data.</text>
</comment>
<protein>
    <submittedName>
        <fullName evidence="6">Response regulator transcription factor</fullName>
    </submittedName>
</protein>
<dbReference type="InterPro" id="IPR000792">
    <property type="entry name" value="Tscrpt_reg_LuxR_C"/>
</dbReference>
<dbReference type="PANTHER" id="PTHR45566:SF2">
    <property type="entry name" value="NARL SUBFAMILY"/>
    <property type="match status" value="1"/>
</dbReference>
<evidence type="ECO:0000256" key="1">
    <source>
        <dbReference type="ARBA" id="ARBA00022553"/>
    </source>
</evidence>
<dbReference type="SUPFAM" id="SSF46894">
    <property type="entry name" value="C-terminal effector domain of the bipartite response regulators"/>
    <property type="match status" value="1"/>
</dbReference>
<dbReference type="InterPro" id="IPR016032">
    <property type="entry name" value="Sig_transdc_resp-reg_C-effctor"/>
</dbReference>
<dbReference type="PROSITE" id="PS50043">
    <property type="entry name" value="HTH_LUXR_2"/>
    <property type="match status" value="1"/>
</dbReference>
<evidence type="ECO:0000259" key="4">
    <source>
        <dbReference type="PROSITE" id="PS50043"/>
    </source>
</evidence>
<evidence type="ECO:0000259" key="5">
    <source>
        <dbReference type="PROSITE" id="PS50110"/>
    </source>
</evidence>
<dbReference type="Proteomes" id="UP000663992">
    <property type="component" value="Unassembled WGS sequence"/>
</dbReference>
<dbReference type="Pfam" id="PF00072">
    <property type="entry name" value="Response_reg"/>
    <property type="match status" value="1"/>
</dbReference>
<dbReference type="PANTHER" id="PTHR45566">
    <property type="entry name" value="HTH-TYPE TRANSCRIPTIONAL REGULATOR YHJB-RELATED"/>
    <property type="match status" value="1"/>
</dbReference>
<keyword evidence="7" id="KW-1185">Reference proteome</keyword>
<name>A0ABS3CMV3_9ALTE</name>
<dbReference type="RefSeq" id="WP_206592264.1">
    <property type="nucleotide sequence ID" value="NZ_JAFKCS010000001.1"/>
</dbReference>
<evidence type="ECO:0000313" key="7">
    <source>
        <dbReference type="Proteomes" id="UP000663992"/>
    </source>
</evidence>
<evidence type="ECO:0000256" key="2">
    <source>
        <dbReference type="ARBA" id="ARBA00023125"/>
    </source>
</evidence>
<feature type="modified residue" description="4-aspartylphosphate" evidence="3">
    <location>
        <position position="69"/>
    </location>
</feature>
<accession>A0ABS3CMV3</accession>
<sequence length="226" mass="24633">MLASHTKTNDSLHGDELKILLIDDHQLFLDGLTAILYSVPGVQAIDSANDGKTALTMLQTGDYDVALIDLRLPLADGFSILQNMEQIGSLTPVIVVTASQDPQDIHRAKQYGAMGYMAKSASSGEILTAIHAVLAGELAFPDHTLSGVSRPHTSPPQQHWARQHNLTTRQVEVLRLVKQGLPNQEIAQQLFLSLATVKSHISTLFKVLDAKNRAEAIRKAQQFGLD</sequence>
<dbReference type="SMART" id="SM00421">
    <property type="entry name" value="HTH_LUXR"/>
    <property type="match status" value="1"/>
</dbReference>
<dbReference type="InterPro" id="IPR001789">
    <property type="entry name" value="Sig_transdc_resp-reg_receiver"/>
</dbReference>
<dbReference type="EMBL" id="JAFKCS010000001">
    <property type="protein sequence ID" value="MBN7818438.1"/>
    <property type="molecule type" value="Genomic_DNA"/>
</dbReference>
<dbReference type="SMART" id="SM00448">
    <property type="entry name" value="REC"/>
    <property type="match status" value="1"/>
</dbReference>
<evidence type="ECO:0000313" key="6">
    <source>
        <dbReference type="EMBL" id="MBN7818438.1"/>
    </source>
</evidence>
<reference evidence="6 7" key="1">
    <citation type="submission" date="2021-03" db="EMBL/GenBank/DDBJ databases">
        <title>novel species isolated from a fishpond in China.</title>
        <authorList>
            <person name="Lu H."/>
            <person name="Cai Z."/>
        </authorList>
    </citation>
    <scope>NUCLEOTIDE SEQUENCE [LARGE SCALE GENOMIC DNA]</scope>
    <source>
        <strain evidence="6 7">Y57</strain>
    </source>
</reference>
<dbReference type="InterPro" id="IPR011006">
    <property type="entry name" value="CheY-like_superfamily"/>
</dbReference>
<feature type="domain" description="HTH luxR-type" evidence="4">
    <location>
        <begin position="159"/>
        <end position="224"/>
    </location>
</feature>